<feature type="region of interest" description="Disordered" evidence="1">
    <location>
        <begin position="502"/>
        <end position="535"/>
    </location>
</feature>
<organism evidence="2">
    <name type="scientific">Trypanosoma vivax (strain Y486)</name>
    <dbReference type="NCBI Taxonomy" id="1055687"/>
    <lineage>
        <taxon>Eukaryota</taxon>
        <taxon>Discoba</taxon>
        <taxon>Euglenozoa</taxon>
        <taxon>Kinetoplastea</taxon>
        <taxon>Metakinetoplastina</taxon>
        <taxon>Trypanosomatida</taxon>
        <taxon>Trypanosomatidae</taxon>
        <taxon>Trypanosoma</taxon>
        <taxon>Duttonella</taxon>
    </lineage>
</organism>
<sequence>MRNFSAITSYSRSTQPLGGYSPLRCVARNASLRSRRSLGSSVSSPQVGLRHTRENSTFVSSSLQFGTPMLHQRRLVSGFNKFEAVAYAGRPNNVSSAFNPLDLNLFDDPTGGLTAGPAEELPTADIASQVRLCVDAYSRSHFYLLYTPFVDVISIVLQRGLAPNVPRPGEVISRWFTDAVATLQNPKCVEESMGVRGWRLLCEGLDEFYEDAEAVMPLTAAVRRHGLPQHLLVPFMRQLAMELVLPARRRAALDILPGLILGLANGRAPPELGFPDSSASAAVSAKAAEEAQRKRAVIAADLFLSVGQETGNTDFAYLGIQLLRANSIPVSFSKQKQLTNVFAAATRIQNDWQMRASGQLVEVLPKWMDYYKSVFGDNMRAMKRLHEDATAVSEDGSLDKSHLLDTSPRIGVAVDKRGAEDAGTVKANAKEDGVHDFLDNHRAENSTHLAELRNCILQTVVSRKSSWCDGGNHLFGRFKRRKFLIPDSASEKEVVNFAEVPGTHLDGAGGSTSPLTDTHGGPLDEVPDGEADESHAPTKVWKNGLFKGPKSCWFIFLVEWGCGVKPAISENMLLS</sequence>
<protein>
    <submittedName>
        <fullName evidence="2">Uncharacterized protein</fullName>
    </submittedName>
</protein>
<evidence type="ECO:0000256" key="1">
    <source>
        <dbReference type="SAM" id="MobiDB-lite"/>
    </source>
</evidence>
<gene>
    <name evidence="2" type="ORF">TVY486_0503290</name>
</gene>
<dbReference type="AlphaFoldDB" id="G0TW12"/>
<proteinExistence type="predicted"/>
<evidence type="ECO:0000313" key="2">
    <source>
        <dbReference type="EMBL" id="CCC48128.1"/>
    </source>
</evidence>
<dbReference type="EMBL" id="HE573021">
    <property type="protein sequence ID" value="CCC48128.1"/>
    <property type="molecule type" value="Genomic_DNA"/>
</dbReference>
<dbReference type="VEuPathDB" id="TriTrypDB:TvY486_0503290"/>
<accession>G0TW12</accession>
<name>G0TW12_TRYVY</name>
<reference evidence="2" key="1">
    <citation type="journal article" date="2012" name="Proc. Natl. Acad. Sci. U.S.A.">
        <title>Antigenic diversity is generated by distinct evolutionary mechanisms in African trypanosome species.</title>
        <authorList>
            <person name="Jackson A.P."/>
            <person name="Berry A."/>
            <person name="Aslett M."/>
            <person name="Allison H.C."/>
            <person name="Burton P."/>
            <person name="Vavrova-Anderson J."/>
            <person name="Brown R."/>
            <person name="Browne H."/>
            <person name="Corton N."/>
            <person name="Hauser H."/>
            <person name="Gamble J."/>
            <person name="Gilderthorp R."/>
            <person name="Marcello L."/>
            <person name="McQuillan J."/>
            <person name="Otto T.D."/>
            <person name="Quail M.A."/>
            <person name="Sanders M.J."/>
            <person name="van Tonder A."/>
            <person name="Ginger M.L."/>
            <person name="Field M.C."/>
            <person name="Barry J.D."/>
            <person name="Hertz-Fowler C."/>
            <person name="Berriman M."/>
        </authorList>
    </citation>
    <scope>NUCLEOTIDE SEQUENCE</scope>
    <source>
        <strain evidence="2">Y486</strain>
    </source>
</reference>